<dbReference type="InterPro" id="IPR017959">
    <property type="entry name" value="Asn/Gln-tRNA_amidoTrfase_suB/E"/>
</dbReference>
<dbReference type="Gene3D" id="1.10.150.380">
    <property type="entry name" value="GatB domain, N-terminal subdomain"/>
    <property type="match status" value="1"/>
</dbReference>
<dbReference type="SMART" id="SM00845">
    <property type="entry name" value="GatB_Yqey"/>
    <property type="match status" value="1"/>
</dbReference>
<evidence type="ECO:0000256" key="2">
    <source>
        <dbReference type="ARBA" id="ARBA00011123"/>
    </source>
</evidence>
<evidence type="ECO:0000256" key="6">
    <source>
        <dbReference type="ARBA" id="ARBA00022917"/>
    </source>
</evidence>
<dbReference type="InterPro" id="IPR006075">
    <property type="entry name" value="Asn/Gln-tRNA_Trfase_suB/E_cat"/>
</dbReference>
<dbReference type="EMBL" id="VBAN01000279">
    <property type="protein sequence ID" value="TMI80125.1"/>
    <property type="molecule type" value="Genomic_DNA"/>
</dbReference>
<dbReference type="GO" id="GO:0005524">
    <property type="term" value="F:ATP binding"/>
    <property type="evidence" value="ECO:0007669"/>
    <property type="project" value="UniProtKB-KW"/>
</dbReference>
<dbReference type="Proteomes" id="UP000318093">
    <property type="component" value="Unassembled WGS sequence"/>
</dbReference>
<dbReference type="EC" id="6.3.5.-" evidence="10"/>
<dbReference type="Pfam" id="PF02934">
    <property type="entry name" value="GatB_N"/>
    <property type="match status" value="1"/>
</dbReference>
<sequence>MTYETVIGLEVHVQLSTASKMFCACAAAFGAPPNTLTCPVCLGLPGSLPALNRRAVELGIRTALALECRIHPESQFHRKNYYYPDLPKNYQISQYQYLTHPPLATGGTLSVPSGKAVRRVGIRRVHLEEDTGKLVHVAGRSLVDYNRAGVPLMEVVTEPDLRSAEEARAFLIHLRAVLQFAEVTSGRLEEGTLRCDANLSLRPPGGPHGIRTEIKNMNSLRSVERALRFEEARQRQLLDGGNPVAQETRHWDEGREITFSSREKEEAQDYRYFPEPDLVPVQIDAAQVEGVRAGLPELPDARRRRYVEAFGLPEHDAAVLTATRSMAEFFERAAAALPKPKVVSNWLIGDVSAYLNAEGREIDQVPVRPESLAALLALVEAGTLSGPSAKEVLEEMLRTGRTAEVIVAERGLVQISDEAMLDKVIQEVITEHPGPVGDVGAGKVQAVTFLVGQVMKKTRGRANPALVNRLIRERLRVP</sequence>
<keyword evidence="6 10" id="KW-0648">Protein biosynthesis</keyword>
<keyword evidence="5 10" id="KW-0067">ATP-binding</keyword>
<evidence type="ECO:0000259" key="11">
    <source>
        <dbReference type="SMART" id="SM00845"/>
    </source>
</evidence>
<dbReference type="InterPro" id="IPR014746">
    <property type="entry name" value="Gln_synth/guanido_kin_cat_dom"/>
</dbReference>
<evidence type="ECO:0000313" key="13">
    <source>
        <dbReference type="Proteomes" id="UP000318093"/>
    </source>
</evidence>
<dbReference type="GO" id="GO:0050567">
    <property type="term" value="F:glutaminyl-tRNA synthase (glutamine-hydrolyzing) activity"/>
    <property type="evidence" value="ECO:0007669"/>
    <property type="project" value="UniProtKB-UniRule"/>
</dbReference>
<dbReference type="InterPro" id="IPR003789">
    <property type="entry name" value="Asn/Gln_tRNA_amidoTrase-B-like"/>
</dbReference>
<dbReference type="NCBIfam" id="NF004012">
    <property type="entry name" value="PRK05477.1-2"/>
    <property type="match status" value="1"/>
</dbReference>
<comment type="catalytic activity">
    <reaction evidence="8 10">
        <text>L-aspartyl-tRNA(Asn) + L-glutamine + ATP + H2O = L-asparaginyl-tRNA(Asn) + L-glutamate + ADP + phosphate + 2 H(+)</text>
        <dbReference type="Rhea" id="RHEA:14513"/>
        <dbReference type="Rhea" id="RHEA-COMP:9674"/>
        <dbReference type="Rhea" id="RHEA-COMP:9677"/>
        <dbReference type="ChEBI" id="CHEBI:15377"/>
        <dbReference type="ChEBI" id="CHEBI:15378"/>
        <dbReference type="ChEBI" id="CHEBI:29985"/>
        <dbReference type="ChEBI" id="CHEBI:30616"/>
        <dbReference type="ChEBI" id="CHEBI:43474"/>
        <dbReference type="ChEBI" id="CHEBI:58359"/>
        <dbReference type="ChEBI" id="CHEBI:78515"/>
        <dbReference type="ChEBI" id="CHEBI:78516"/>
        <dbReference type="ChEBI" id="CHEBI:456216"/>
    </reaction>
</comment>
<dbReference type="InterPro" id="IPR017958">
    <property type="entry name" value="Gln-tRNA_amidoTrfase_suB_CS"/>
</dbReference>
<comment type="caution">
    <text evidence="12">The sequence shown here is derived from an EMBL/GenBank/DDBJ whole genome shotgun (WGS) entry which is preliminary data.</text>
</comment>
<comment type="function">
    <text evidence="7 10">Allows the formation of correctly charged Asn-tRNA(Asn) or Gln-tRNA(Gln) through the transamidation of misacylated Asp-tRNA(Asn) or Glu-tRNA(Gln) in organisms which lack either or both of asparaginyl-tRNA or glutaminyl-tRNA synthetases. The reaction takes place in the presence of glutamine and ATP through an activated phospho-Asp-tRNA(Asn) or phospho-Glu-tRNA(Gln).</text>
</comment>
<dbReference type="PANTHER" id="PTHR11659:SF0">
    <property type="entry name" value="GLUTAMYL-TRNA(GLN) AMIDOTRANSFERASE SUBUNIT B, MITOCHONDRIAL"/>
    <property type="match status" value="1"/>
</dbReference>
<dbReference type="GO" id="GO:0006412">
    <property type="term" value="P:translation"/>
    <property type="evidence" value="ECO:0007669"/>
    <property type="project" value="UniProtKB-UniRule"/>
</dbReference>
<evidence type="ECO:0000256" key="5">
    <source>
        <dbReference type="ARBA" id="ARBA00022840"/>
    </source>
</evidence>
<evidence type="ECO:0000256" key="9">
    <source>
        <dbReference type="ARBA" id="ARBA00047913"/>
    </source>
</evidence>
<dbReference type="AlphaFoldDB" id="A0A537J9E8"/>
<dbReference type="FunFam" id="1.10.150.380:FF:000001">
    <property type="entry name" value="Aspartyl/glutamyl-tRNA(Asn/Gln) amidotransferase subunit B"/>
    <property type="match status" value="1"/>
</dbReference>
<dbReference type="InterPro" id="IPR018027">
    <property type="entry name" value="Asn/Gln_amidotransferase"/>
</dbReference>
<dbReference type="SUPFAM" id="SSF55931">
    <property type="entry name" value="Glutamine synthetase/guanido kinase"/>
    <property type="match status" value="1"/>
</dbReference>
<evidence type="ECO:0000256" key="8">
    <source>
        <dbReference type="ARBA" id="ARBA00047380"/>
    </source>
</evidence>
<evidence type="ECO:0000256" key="10">
    <source>
        <dbReference type="HAMAP-Rule" id="MF_00121"/>
    </source>
</evidence>
<evidence type="ECO:0000313" key="12">
    <source>
        <dbReference type="EMBL" id="TMI80125.1"/>
    </source>
</evidence>
<dbReference type="GO" id="GO:0050566">
    <property type="term" value="F:asparaginyl-tRNA synthase (glutamine-hydrolyzing) activity"/>
    <property type="evidence" value="ECO:0007669"/>
    <property type="project" value="RHEA"/>
</dbReference>
<feature type="domain" description="Asn/Gln amidotransferase" evidence="11">
    <location>
        <begin position="328"/>
        <end position="475"/>
    </location>
</feature>
<dbReference type="PROSITE" id="PS01234">
    <property type="entry name" value="GATB"/>
    <property type="match status" value="1"/>
</dbReference>
<keyword evidence="4 10" id="KW-0547">Nucleotide-binding</keyword>
<dbReference type="NCBIfam" id="TIGR00133">
    <property type="entry name" value="gatB"/>
    <property type="match status" value="1"/>
</dbReference>
<reference evidence="12 13" key="1">
    <citation type="journal article" date="2019" name="Nat. Microbiol.">
        <title>Mediterranean grassland soil C-N compound turnover is dependent on rainfall and depth, and is mediated by genomically divergent microorganisms.</title>
        <authorList>
            <person name="Diamond S."/>
            <person name="Andeer P.F."/>
            <person name="Li Z."/>
            <person name="Crits-Christoph A."/>
            <person name="Burstein D."/>
            <person name="Anantharaman K."/>
            <person name="Lane K.R."/>
            <person name="Thomas B.C."/>
            <person name="Pan C."/>
            <person name="Northen T.R."/>
            <person name="Banfield J.F."/>
        </authorList>
    </citation>
    <scope>NUCLEOTIDE SEQUENCE [LARGE SCALE GENOMIC DNA]</scope>
    <source>
        <strain evidence="12">NP_6</strain>
    </source>
</reference>
<proteinExistence type="inferred from homology"/>
<comment type="catalytic activity">
    <reaction evidence="9 10">
        <text>L-glutamyl-tRNA(Gln) + L-glutamine + ATP + H2O = L-glutaminyl-tRNA(Gln) + L-glutamate + ADP + phosphate + H(+)</text>
        <dbReference type="Rhea" id="RHEA:17521"/>
        <dbReference type="Rhea" id="RHEA-COMP:9681"/>
        <dbReference type="Rhea" id="RHEA-COMP:9684"/>
        <dbReference type="ChEBI" id="CHEBI:15377"/>
        <dbReference type="ChEBI" id="CHEBI:15378"/>
        <dbReference type="ChEBI" id="CHEBI:29985"/>
        <dbReference type="ChEBI" id="CHEBI:30616"/>
        <dbReference type="ChEBI" id="CHEBI:43474"/>
        <dbReference type="ChEBI" id="CHEBI:58359"/>
        <dbReference type="ChEBI" id="CHEBI:78520"/>
        <dbReference type="ChEBI" id="CHEBI:78521"/>
        <dbReference type="ChEBI" id="CHEBI:456216"/>
    </reaction>
</comment>
<dbReference type="Pfam" id="PF02637">
    <property type="entry name" value="GatB_Yqey"/>
    <property type="match status" value="1"/>
</dbReference>
<dbReference type="PANTHER" id="PTHR11659">
    <property type="entry name" value="GLUTAMYL-TRNA GLN AMIDOTRANSFERASE SUBUNIT B MITOCHONDRIAL AND PROKARYOTIC PET112-RELATED"/>
    <property type="match status" value="1"/>
</dbReference>
<dbReference type="HAMAP" id="MF_00121">
    <property type="entry name" value="GatB"/>
    <property type="match status" value="1"/>
</dbReference>
<dbReference type="InterPro" id="IPR004413">
    <property type="entry name" value="GatB"/>
</dbReference>
<accession>A0A537J9E8</accession>
<protein>
    <recommendedName>
        <fullName evidence="10">Aspartyl/glutamyl-tRNA(Asn/Gln) amidotransferase subunit B</fullName>
        <shortName evidence="10">Asp/Glu-ADT subunit B</shortName>
        <ecNumber evidence="10">6.3.5.-</ecNumber>
    </recommendedName>
</protein>
<keyword evidence="3 10" id="KW-0436">Ligase</keyword>
<evidence type="ECO:0000256" key="1">
    <source>
        <dbReference type="ARBA" id="ARBA00005306"/>
    </source>
</evidence>
<evidence type="ECO:0000256" key="3">
    <source>
        <dbReference type="ARBA" id="ARBA00022598"/>
    </source>
</evidence>
<gene>
    <name evidence="10 12" type="primary">gatB</name>
    <name evidence="12" type="ORF">E6H03_09000</name>
</gene>
<name>A0A537J9E8_9BACT</name>
<dbReference type="Gene3D" id="1.10.10.410">
    <property type="match status" value="1"/>
</dbReference>
<organism evidence="12 13">
    <name type="scientific">Candidatus Segetimicrobium genomatis</name>
    <dbReference type="NCBI Taxonomy" id="2569760"/>
    <lineage>
        <taxon>Bacteria</taxon>
        <taxon>Bacillati</taxon>
        <taxon>Candidatus Sysuimicrobiota</taxon>
        <taxon>Candidatus Sysuimicrobiia</taxon>
        <taxon>Candidatus Sysuimicrobiales</taxon>
        <taxon>Candidatus Segetimicrobiaceae</taxon>
        <taxon>Candidatus Segetimicrobium</taxon>
    </lineage>
</organism>
<comment type="subunit">
    <text evidence="2 10">Heterotrimer of A, B and C subunits.</text>
</comment>
<dbReference type="GO" id="GO:0070681">
    <property type="term" value="P:glutaminyl-tRNAGln biosynthesis via transamidation"/>
    <property type="evidence" value="ECO:0007669"/>
    <property type="project" value="TreeGrafter"/>
</dbReference>
<evidence type="ECO:0000256" key="7">
    <source>
        <dbReference type="ARBA" id="ARBA00024799"/>
    </source>
</evidence>
<keyword evidence="12" id="KW-0808">Transferase</keyword>
<dbReference type="InterPro" id="IPR042114">
    <property type="entry name" value="GatB_C_1"/>
</dbReference>
<dbReference type="FunFam" id="1.10.10.410:FF:000001">
    <property type="entry name" value="Aspartyl/glutamyl-tRNA(Asn/Gln) amidotransferase subunit B"/>
    <property type="match status" value="1"/>
</dbReference>
<evidence type="ECO:0000256" key="4">
    <source>
        <dbReference type="ARBA" id="ARBA00022741"/>
    </source>
</evidence>
<dbReference type="InterPro" id="IPR023168">
    <property type="entry name" value="GatB_Yqey_C_2"/>
</dbReference>
<dbReference type="SUPFAM" id="SSF89095">
    <property type="entry name" value="GatB/YqeY motif"/>
    <property type="match status" value="1"/>
</dbReference>
<dbReference type="NCBIfam" id="NF004014">
    <property type="entry name" value="PRK05477.1-4"/>
    <property type="match status" value="1"/>
</dbReference>
<dbReference type="GO" id="GO:0016740">
    <property type="term" value="F:transferase activity"/>
    <property type="evidence" value="ECO:0007669"/>
    <property type="project" value="UniProtKB-KW"/>
</dbReference>
<comment type="similarity">
    <text evidence="1 10">Belongs to the GatB/GatE family. GatB subfamily.</text>
</comment>